<name>A0ABP4VR81_9MICO</name>
<sequence length="353" mass="37525">MRPAEPPDEVRSVSVDFGIVTDPDTDWGAIDERLDDVATTSVDLNAGRVEFTAFDWPAHPDAAAEPGTDHLARAARALHTSADGTAREVGFIVDAFVPAWIEADPSVAGVDVEGRRSPYQASASALTTGPVGDRLVEYVAALGERYDPSQIAVTELFLSRYTFGDDDLALYREMTGAADWPRDDDGRIDHDAPEIGAWRSDVLAGLLTRVRAALDDVRDGRGTQIALAMDVRVDWDDPAAGVPASGHDYEVLLRAADRLVVWAYVGPRDKSPRDVERLTAGLAAGGIDPARLTLSVGLWGGSADADPPQAISPELMAGTVTAAATNGVTDVNVTPLSHLTDAHWEALAAVWSP</sequence>
<reference evidence="2" key="1">
    <citation type="journal article" date="2019" name="Int. J. Syst. Evol. Microbiol.">
        <title>The Global Catalogue of Microorganisms (GCM) 10K type strain sequencing project: providing services to taxonomists for standard genome sequencing and annotation.</title>
        <authorList>
            <consortium name="The Broad Institute Genomics Platform"/>
            <consortium name="The Broad Institute Genome Sequencing Center for Infectious Disease"/>
            <person name="Wu L."/>
            <person name="Ma J."/>
        </authorList>
    </citation>
    <scope>NUCLEOTIDE SEQUENCE [LARGE SCALE GENOMIC DNA]</scope>
    <source>
        <strain evidence="2">JCM 15589</strain>
    </source>
</reference>
<dbReference type="Proteomes" id="UP001501138">
    <property type="component" value="Unassembled WGS sequence"/>
</dbReference>
<evidence type="ECO:0000313" key="2">
    <source>
        <dbReference type="Proteomes" id="UP001501138"/>
    </source>
</evidence>
<comment type="caution">
    <text evidence="1">The sequence shown here is derived from an EMBL/GenBank/DDBJ whole genome shotgun (WGS) entry which is preliminary data.</text>
</comment>
<evidence type="ECO:0000313" key="1">
    <source>
        <dbReference type="EMBL" id="GAA1732533.1"/>
    </source>
</evidence>
<accession>A0ABP4VR81</accession>
<dbReference type="EMBL" id="BAAAPM010000005">
    <property type="protein sequence ID" value="GAA1732533.1"/>
    <property type="molecule type" value="Genomic_DNA"/>
</dbReference>
<keyword evidence="2" id="KW-1185">Reference proteome</keyword>
<proteinExistence type="predicted"/>
<organism evidence="1 2">
    <name type="scientific">Isoptericola hypogeus</name>
    <dbReference type="NCBI Taxonomy" id="300179"/>
    <lineage>
        <taxon>Bacteria</taxon>
        <taxon>Bacillati</taxon>
        <taxon>Actinomycetota</taxon>
        <taxon>Actinomycetes</taxon>
        <taxon>Micrococcales</taxon>
        <taxon>Promicromonosporaceae</taxon>
        <taxon>Isoptericola</taxon>
    </lineage>
</organism>
<protein>
    <submittedName>
        <fullName evidence="1">Uncharacterized protein</fullName>
    </submittedName>
</protein>
<gene>
    <name evidence="1" type="ORF">GCM10009809_30040</name>
</gene>